<proteinExistence type="predicted"/>
<dbReference type="Proteomes" id="UP000189703">
    <property type="component" value="Unplaced"/>
</dbReference>
<dbReference type="GO" id="GO:0016757">
    <property type="term" value="F:glycosyltransferase activity"/>
    <property type="evidence" value="ECO:0000318"/>
    <property type="project" value="GO_Central"/>
</dbReference>
<protein>
    <submittedName>
        <fullName evidence="6">Uncharacterized protein LOC104593060 isoform X1</fullName>
    </submittedName>
</protein>
<comment type="subcellular location">
    <subcellularLocation>
        <location evidence="1">Golgi apparatus membrane</location>
        <topology evidence="1">Single-pass type II membrane protein</topology>
    </subcellularLocation>
</comment>
<reference evidence="6" key="1">
    <citation type="submission" date="2025-08" db="UniProtKB">
        <authorList>
            <consortium name="RefSeq"/>
        </authorList>
    </citation>
    <scope>IDENTIFICATION</scope>
</reference>
<dbReference type="PANTHER" id="PTHR20961:SF5">
    <property type="entry name" value="GLYCOSYLTRANSFERASE-RELATED"/>
    <property type="match status" value="1"/>
</dbReference>
<evidence type="ECO:0000256" key="1">
    <source>
        <dbReference type="ARBA" id="ARBA00004323"/>
    </source>
</evidence>
<dbReference type="PANTHER" id="PTHR20961">
    <property type="entry name" value="GLYCOSYLTRANSFERASE"/>
    <property type="match status" value="1"/>
</dbReference>
<dbReference type="eggNOG" id="KOG4698">
    <property type="taxonomic scope" value="Eukaryota"/>
</dbReference>
<dbReference type="KEGG" id="nnu:104593060"/>
<dbReference type="AlphaFoldDB" id="A0A1U7ZBY2"/>
<gene>
    <name evidence="6" type="primary">LOC104593060</name>
</gene>
<evidence type="ECO:0000313" key="5">
    <source>
        <dbReference type="Proteomes" id="UP000189703"/>
    </source>
</evidence>
<keyword evidence="3" id="KW-0808">Transferase</keyword>
<evidence type="ECO:0000256" key="4">
    <source>
        <dbReference type="ARBA" id="ARBA00023180"/>
    </source>
</evidence>
<dbReference type="FunCoup" id="A0A1U7ZBY2">
    <property type="interactions" value="464"/>
</dbReference>
<dbReference type="OMA" id="CNTMEAK"/>
<dbReference type="Pfam" id="PF04577">
    <property type="entry name" value="Glyco_transf_61"/>
    <property type="match status" value="1"/>
</dbReference>
<dbReference type="InterPro" id="IPR049625">
    <property type="entry name" value="Glyco_transf_61_cat"/>
</dbReference>
<dbReference type="OrthoDB" id="529273at2759"/>
<keyword evidence="4" id="KW-0325">Glycoprotein</keyword>
<accession>A0A1U7ZBY2</accession>
<dbReference type="GO" id="GO:0016763">
    <property type="term" value="F:pentosyltransferase activity"/>
    <property type="evidence" value="ECO:0007669"/>
    <property type="project" value="UniProtKB-ARBA"/>
</dbReference>
<name>A0A1U7ZBY2_NELNU</name>
<dbReference type="InterPro" id="IPR007657">
    <property type="entry name" value="Glycosyltransferase_61"/>
</dbReference>
<evidence type="ECO:0000313" key="6">
    <source>
        <dbReference type="RefSeq" id="XP_010251068.1"/>
    </source>
</evidence>
<dbReference type="RefSeq" id="XP_010251068.1">
    <property type="nucleotide sequence ID" value="XM_010252766.2"/>
</dbReference>
<dbReference type="GO" id="GO:0000139">
    <property type="term" value="C:Golgi membrane"/>
    <property type="evidence" value="ECO:0007669"/>
    <property type="project" value="UniProtKB-SubCell"/>
</dbReference>
<dbReference type="GeneID" id="104593060"/>
<evidence type="ECO:0000256" key="3">
    <source>
        <dbReference type="ARBA" id="ARBA00022679"/>
    </source>
</evidence>
<evidence type="ECO:0000256" key="2">
    <source>
        <dbReference type="ARBA" id="ARBA00022676"/>
    </source>
</evidence>
<keyword evidence="5" id="KW-1185">Reference proteome</keyword>
<organism evidence="5 6">
    <name type="scientific">Nelumbo nucifera</name>
    <name type="common">Sacred lotus</name>
    <dbReference type="NCBI Taxonomy" id="4432"/>
    <lineage>
        <taxon>Eukaryota</taxon>
        <taxon>Viridiplantae</taxon>
        <taxon>Streptophyta</taxon>
        <taxon>Embryophyta</taxon>
        <taxon>Tracheophyta</taxon>
        <taxon>Spermatophyta</taxon>
        <taxon>Magnoliopsida</taxon>
        <taxon>Proteales</taxon>
        <taxon>Nelumbonaceae</taxon>
        <taxon>Nelumbo</taxon>
    </lineage>
</organism>
<sequence length="488" mass="55343">MSKEKAFLDKLALQQNPGVLTGVVEKVTYNAIFAKSFSRYEQKKLGYGALAGCLIIAFSLCTVFKSCIGPLPIFKLRLSMDDGLNVLSVVDMSRFQPRVAEKERIEDTKIMCNVSEPRSDFCEVAGDVRILGNSSTIFSVSSQMGIVGRNESWTIQPYARKTDEVAMRNVTKLSVRSLVGHEEAPRCTLNHRVPAIVFSTAGYTGNNFHEFTDTLIPLFITSHQFHGEVQFLVTDYRSSWVNKYQVILNQLSRYEIINMDKDDHQIHCFPYLVVGLKCHKEFSIDPSKSPDGYSMMDFTQFLRSSYSLKRAIVSRIKDKQPRLLIISRKRTRSFANIGEIANMSTSLGYEVIVAEATSSLSQFAEMVNSCDVLMGVHGAGLTNMVFLPTNAIIIQIVPFGLDWLAKTDFGKPALDMKLRYLEYKIKEEESSLIEQYPPDHAVFRDPFSVHRNNWPLLRALYLDNQNVKLDVSRFKPTLLKALELLYDQ</sequence>
<keyword evidence="2" id="KW-0328">Glycosyltransferase</keyword>